<dbReference type="HOGENOM" id="CLU_003703_5_2_1"/>
<dbReference type="Proteomes" id="UP000054279">
    <property type="component" value="Unassembled WGS sequence"/>
</dbReference>
<gene>
    <name evidence="1" type="ORF">M422DRAFT_178654</name>
</gene>
<sequence length="123" mass="14285">MRIGLTYDVACQYMIKIKERWKEHFPEHLDTVERMVAGVAKMHQVGHKDDCAYCWVLKFLVGAGRTSGELIKTVWAELNQANGSVKQMNPGMRHDALNLFYADWNFRKMVSLSKPYLIYSSNR</sequence>
<evidence type="ECO:0000313" key="2">
    <source>
        <dbReference type="Proteomes" id="UP000054279"/>
    </source>
</evidence>
<name>A0A0C9V5Y8_SPHS4</name>
<keyword evidence="2" id="KW-1185">Reference proteome</keyword>
<proteinExistence type="predicted"/>
<evidence type="ECO:0000313" key="1">
    <source>
        <dbReference type="EMBL" id="KIJ36972.1"/>
    </source>
</evidence>
<reference evidence="1 2" key="1">
    <citation type="submission" date="2014-06" db="EMBL/GenBank/DDBJ databases">
        <title>Evolutionary Origins and Diversification of the Mycorrhizal Mutualists.</title>
        <authorList>
            <consortium name="DOE Joint Genome Institute"/>
            <consortium name="Mycorrhizal Genomics Consortium"/>
            <person name="Kohler A."/>
            <person name="Kuo A."/>
            <person name="Nagy L.G."/>
            <person name="Floudas D."/>
            <person name="Copeland A."/>
            <person name="Barry K.W."/>
            <person name="Cichocki N."/>
            <person name="Veneault-Fourrey C."/>
            <person name="LaButti K."/>
            <person name="Lindquist E.A."/>
            <person name="Lipzen A."/>
            <person name="Lundell T."/>
            <person name="Morin E."/>
            <person name="Murat C."/>
            <person name="Riley R."/>
            <person name="Ohm R."/>
            <person name="Sun H."/>
            <person name="Tunlid A."/>
            <person name="Henrissat B."/>
            <person name="Grigoriev I.V."/>
            <person name="Hibbett D.S."/>
            <person name="Martin F."/>
        </authorList>
    </citation>
    <scope>NUCLEOTIDE SEQUENCE [LARGE SCALE GENOMIC DNA]</scope>
    <source>
        <strain evidence="1 2">SS14</strain>
    </source>
</reference>
<organism evidence="1 2">
    <name type="scientific">Sphaerobolus stellatus (strain SS14)</name>
    <dbReference type="NCBI Taxonomy" id="990650"/>
    <lineage>
        <taxon>Eukaryota</taxon>
        <taxon>Fungi</taxon>
        <taxon>Dikarya</taxon>
        <taxon>Basidiomycota</taxon>
        <taxon>Agaricomycotina</taxon>
        <taxon>Agaricomycetes</taxon>
        <taxon>Phallomycetidae</taxon>
        <taxon>Geastrales</taxon>
        <taxon>Sphaerobolaceae</taxon>
        <taxon>Sphaerobolus</taxon>
    </lineage>
</organism>
<dbReference type="OrthoDB" id="3257768at2759"/>
<accession>A0A0C9V5Y8</accession>
<dbReference type="AlphaFoldDB" id="A0A0C9V5Y8"/>
<dbReference type="Pfam" id="PF18758">
    <property type="entry name" value="KDZ"/>
    <property type="match status" value="1"/>
</dbReference>
<protein>
    <submittedName>
        <fullName evidence="1">Unplaced genomic scaffold SPHSTscaffold_98, whole genome shotgun sequence</fullName>
    </submittedName>
</protein>
<dbReference type="InterPro" id="IPR040521">
    <property type="entry name" value="KDZ"/>
</dbReference>
<dbReference type="EMBL" id="KN837173">
    <property type="protein sequence ID" value="KIJ36972.1"/>
    <property type="molecule type" value="Genomic_DNA"/>
</dbReference>